<dbReference type="Pfam" id="PF08822">
    <property type="entry name" value="DUF1804"/>
    <property type="match status" value="1"/>
</dbReference>
<name>A0A1G8EY66_9PROT</name>
<evidence type="ECO:0000313" key="1">
    <source>
        <dbReference type="EMBL" id="SDH74836.1"/>
    </source>
</evidence>
<organism evidence="1 2">
    <name type="scientific">Roseospirillum parvum</name>
    <dbReference type="NCBI Taxonomy" id="83401"/>
    <lineage>
        <taxon>Bacteria</taxon>
        <taxon>Pseudomonadati</taxon>
        <taxon>Pseudomonadota</taxon>
        <taxon>Alphaproteobacteria</taxon>
        <taxon>Rhodospirillales</taxon>
        <taxon>Rhodospirillaceae</taxon>
        <taxon>Roseospirillum</taxon>
    </lineage>
</organism>
<gene>
    <name evidence="1" type="ORF">SAMN05421742_11178</name>
</gene>
<dbReference type="RefSeq" id="WP_092621287.1">
    <property type="nucleotide sequence ID" value="NZ_FNCV01000011.1"/>
</dbReference>
<dbReference type="STRING" id="83401.SAMN05421742_11178"/>
<accession>A0A1G8EY66</accession>
<reference evidence="2" key="1">
    <citation type="submission" date="2016-10" db="EMBL/GenBank/DDBJ databases">
        <authorList>
            <person name="Varghese N."/>
            <person name="Submissions S."/>
        </authorList>
    </citation>
    <scope>NUCLEOTIDE SEQUENCE [LARGE SCALE GENOMIC DNA]</scope>
    <source>
        <strain evidence="2">930I</strain>
    </source>
</reference>
<dbReference type="Proteomes" id="UP000217076">
    <property type="component" value="Unassembled WGS sequence"/>
</dbReference>
<evidence type="ECO:0008006" key="3">
    <source>
        <dbReference type="Google" id="ProtNLM"/>
    </source>
</evidence>
<dbReference type="AlphaFoldDB" id="A0A1G8EY66"/>
<protein>
    <recommendedName>
        <fullName evidence="3">DUF1804 family protein</fullName>
    </recommendedName>
</protein>
<keyword evidence="2" id="KW-1185">Reference proteome</keyword>
<sequence length="166" mass="18065">MAHPPETRAAARAAYVFERLPLDAVAARLELGAATVRRWKAQDAATGDDWDKARAATALSREGAGTIAQLVLTDFLAMYQATVEGLREDADISPMARAEGLSRLADAFTKTMNAVAKASPELHRFAVANELLRDLAGFVRRDFPEHVDALLEILEPFAADVARRYG</sequence>
<dbReference type="EMBL" id="FNCV01000011">
    <property type="protein sequence ID" value="SDH74836.1"/>
    <property type="molecule type" value="Genomic_DNA"/>
</dbReference>
<evidence type="ECO:0000313" key="2">
    <source>
        <dbReference type="Proteomes" id="UP000217076"/>
    </source>
</evidence>
<proteinExistence type="predicted"/>
<dbReference type="InterPro" id="IPR014926">
    <property type="entry name" value="Phage_D3112_Orf24"/>
</dbReference>
<dbReference type="OrthoDB" id="5676847at2"/>